<dbReference type="Proteomes" id="UP000289946">
    <property type="component" value="Unassembled WGS sequence"/>
</dbReference>
<proteinExistence type="predicted"/>
<keyword evidence="3" id="KW-1185">Reference proteome</keyword>
<sequence length="388" mass="39785">MKKFSILLAAVALIISPIEAPAQQYQTLPPNSLVANSSSQTNPSHALSFSELEKILNLYSLTKVGSTDYTMGNKDRVVATDSQGSWDIHTWTLPRAVDFNPGQPLYVVDLGSKITGAKPLTIARNPTAGDDRINGSISPVVINVANGAFVFISDGYSNWFAQSLVSASFAPDGTIRSNISGITSTLDDNPISAVLDKLLGTTQGSVVYRGASSWSALSPGTLGQLLSSGGAGSNPSWITASGTGTVTSVTCFGSAITAIGTCATAATKSDQQTATSTTAVVTPSQQQSHPSAAKAWVRFTGASGAISQAYNVGSVTRSSAGSYTLNFSTAFANTTYTCVGNIEDSGSNGIIKGASSGRSGSANPIFAVNLAGTSYDPATVEVACFGTQ</sequence>
<gene>
    <name evidence="2" type="ORF">EAS62_37245</name>
</gene>
<dbReference type="RefSeq" id="WP_128942734.1">
    <property type="nucleotide sequence ID" value="NZ_RDRA01000035.1"/>
</dbReference>
<evidence type="ECO:0000313" key="3">
    <source>
        <dbReference type="Proteomes" id="UP000289946"/>
    </source>
</evidence>
<evidence type="ECO:0000313" key="2">
    <source>
        <dbReference type="EMBL" id="RXG86492.1"/>
    </source>
</evidence>
<evidence type="ECO:0000256" key="1">
    <source>
        <dbReference type="SAM" id="SignalP"/>
    </source>
</evidence>
<protein>
    <submittedName>
        <fullName evidence="2">Uncharacterized protein</fullName>
    </submittedName>
</protein>
<reference evidence="2 3" key="1">
    <citation type="submission" date="2018-10" db="EMBL/GenBank/DDBJ databases">
        <title>Bradyrhizobium sp. nov., isolated from effective nodules of peanut in China.</title>
        <authorList>
            <person name="Li Y."/>
        </authorList>
    </citation>
    <scope>NUCLEOTIDE SEQUENCE [LARGE SCALE GENOMIC DNA]</scope>
    <source>
        <strain evidence="2 3">CCBAU 51781</strain>
    </source>
</reference>
<comment type="caution">
    <text evidence="2">The sequence shown here is derived from an EMBL/GenBank/DDBJ whole genome shotgun (WGS) entry which is preliminary data.</text>
</comment>
<feature type="chain" id="PRO_5046485130" evidence="1">
    <location>
        <begin position="23"/>
        <end position="388"/>
    </location>
</feature>
<name>A0ABY0D998_9BRAD</name>
<feature type="signal peptide" evidence="1">
    <location>
        <begin position="1"/>
        <end position="22"/>
    </location>
</feature>
<dbReference type="EMBL" id="RDRA01000035">
    <property type="protein sequence ID" value="RXG86492.1"/>
    <property type="molecule type" value="Genomic_DNA"/>
</dbReference>
<keyword evidence="1" id="KW-0732">Signal</keyword>
<accession>A0ABY0D998</accession>
<organism evidence="2 3">
    <name type="scientific">Bradyrhizobium zhanjiangense</name>
    <dbReference type="NCBI Taxonomy" id="1325107"/>
    <lineage>
        <taxon>Bacteria</taxon>
        <taxon>Pseudomonadati</taxon>
        <taxon>Pseudomonadota</taxon>
        <taxon>Alphaproteobacteria</taxon>
        <taxon>Hyphomicrobiales</taxon>
        <taxon>Nitrobacteraceae</taxon>
        <taxon>Bradyrhizobium</taxon>
    </lineage>
</organism>